<feature type="compositionally biased region" description="Acidic residues" evidence="1">
    <location>
        <begin position="71"/>
        <end position="101"/>
    </location>
</feature>
<evidence type="ECO:0000313" key="2">
    <source>
        <dbReference type="EMBL" id="EME80564.1"/>
    </source>
</evidence>
<proteinExistence type="predicted"/>
<dbReference type="KEGG" id="pfj:MYCFIDRAFT_198753"/>
<accession>M2ZN86</accession>
<dbReference type="Proteomes" id="UP000016932">
    <property type="component" value="Unassembled WGS sequence"/>
</dbReference>
<dbReference type="OrthoDB" id="10557291at2759"/>
<evidence type="ECO:0000256" key="1">
    <source>
        <dbReference type="SAM" id="MobiDB-lite"/>
    </source>
</evidence>
<evidence type="ECO:0000313" key="3">
    <source>
        <dbReference type="Proteomes" id="UP000016932"/>
    </source>
</evidence>
<dbReference type="HOGENOM" id="CLU_1627811_0_0_1"/>
<dbReference type="AlphaFoldDB" id="M2ZN86"/>
<feature type="region of interest" description="Disordered" evidence="1">
    <location>
        <begin position="69"/>
        <end position="101"/>
    </location>
</feature>
<keyword evidence="3" id="KW-1185">Reference proteome</keyword>
<protein>
    <submittedName>
        <fullName evidence="2">Uncharacterized protein</fullName>
    </submittedName>
</protein>
<organism evidence="2 3">
    <name type="scientific">Pseudocercospora fijiensis (strain CIRAD86)</name>
    <name type="common">Black leaf streak disease fungus</name>
    <name type="synonym">Mycosphaerella fijiensis</name>
    <dbReference type="NCBI Taxonomy" id="383855"/>
    <lineage>
        <taxon>Eukaryota</taxon>
        <taxon>Fungi</taxon>
        <taxon>Dikarya</taxon>
        <taxon>Ascomycota</taxon>
        <taxon>Pezizomycotina</taxon>
        <taxon>Dothideomycetes</taxon>
        <taxon>Dothideomycetidae</taxon>
        <taxon>Mycosphaerellales</taxon>
        <taxon>Mycosphaerellaceae</taxon>
        <taxon>Pseudocercospora</taxon>
    </lineage>
</organism>
<dbReference type="GeneID" id="19335751"/>
<name>M2ZN86_PSEFD</name>
<dbReference type="RefSeq" id="XP_007929463.1">
    <property type="nucleotide sequence ID" value="XM_007931272.1"/>
</dbReference>
<dbReference type="VEuPathDB" id="FungiDB:MYCFIDRAFT_198753"/>
<sequence length="163" mass="18176">MPDEVEAFYGEMYSADRPIQIEVLLRIPRWGEAGVTLLNTNLGEVVEAAEGLGAVASHWRDLVESCSFGLDSEDEGNGDEMDMDVEEEDGEDGMDIEEEEAEDPRACTCVFELGGNDCDQHWDWKDFLGSELAKLCVNRPTVDGEDIWGSDMIRTWSDCGSER</sequence>
<reference evidence="2 3" key="1">
    <citation type="journal article" date="2012" name="PLoS Pathog.">
        <title>Diverse lifestyles and strategies of plant pathogenesis encoded in the genomes of eighteen Dothideomycetes fungi.</title>
        <authorList>
            <person name="Ohm R.A."/>
            <person name="Feau N."/>
            <person name="Henrissat B."/>
            <person name="Schoch C.L."/>
            <person name="Horwitz B.A."/>
            <person name="Barry K.W."/>
            <person name="Condon B.J."/>
            <person name="Copeland A.C."/>
            <person name="Dhillon B."/>
            <person name="Glaser F."/>
            <person name="Hesse C.N."/>
            <person name="Kosti I."/>
            <person name="LaButti K."/>
            <person name="Lindquist E.A."/>
            <person name="Lucas S."/>
            <person name="Salamov A.A."/>
            <person name="Bradshaw R.E."/>
            <person name="Ciuffetti L."/>
            <person name="Hamelin R.C."/>
            <person name="Kema G.H.J."/>
            <person name="Lawrence C."/>
            <person name="Scott J.A."/>
            <person name="Spatafora J.W."/>
            <person name="Turgeon B.G."/>
            <person name="de Wit P.J.G.M."/>
            <person name="Zhong S."/>
            <person name="Goodwin S.B."/>
            <person name="Grigoriev I.V."/>
        </authorList>
    </citation>
    <scope>NUCLEOTIDE SEQUENCE [LARGE SCALE GENOMIC DNA]</scope>
    <source>
        <strain evidence="2 3">CIRAD86</strain>
    </source>
</reference>
<gene>
    <name evidence="2" type="ORF">MYCFIDRAFT_198753</name>
</gene>
<dbReference type="EMBL" id="KB446561">
    <property type="protein sequence ID" value="EME80564.1"/>
    <property type="molecule type" value="Genomic_DNA"/>
</dbReference>